<organism evidence="3 4">
    <name type="scientific">Flavobacterium cupreum</name>
    <dbReference type="NCBI Taxonomy" id="2133766"/>
    <lineage>
        <taxon>Bacteria</taxon>
        <taxon>Pseudomonadati</taxon>
        <taxon>Bacteroidota</taxon>
        <taxon>Flavobacteriia</taxon>
        <taxon>Flavobacteriales</taxon>
        <taxon>Flavobacteriaceae</taxon>
        <taxon>Flavobacterium</taxon>
    </lineage>
</organism>
<evidence type="ECO:0000256" key="1">
    <source>
        <dbReference type="SAM" id="MobiDB-lite"/>
    </source>
</evidence>
<dbReference type="OrthoDB" id="1365086at2"/>
<name>A0A434A2J7_9FLAO</name>
<sequence length="122" mass="13398">MQINTEAHNSFHKSTLIFGIIVCFFALLIAGLGIWLITLKSSGKTEFELFGQKFFSENVGVSAIFIGAVILLLAVRRILKSLDKISDNYSKTTHDILNSGSSKKSTLEAAGPDDEFDSRIPM</sequence>
<keyword evidence="2" id="KW-0472">Membrane</keyword>
<dbReference type="AlphaFoldDB" id="A0A434A2J7"/>
<keyword evidence="4" id="KW-1185">Reference proteome</keyword>
<feature type="transmembrane region" description="Helical" evidence="2">
    <location>
        <begin position="59"/>
        <end position="79"/>
    </location>
</feature>
<proteinExistence type="predicted"/>
<keyword evidence="2" id="KW-0812">Transmembrane</keyword>
<gene>
    <name evidence="3" type="ORF">D0817_20685</name>
</gene>
<feature type="region of interest" description="Disordered" evidence="1">
    <location>
        <begin position="91"/>
        <end position="122"/>
    </location>
</feature>
<evidence type="ECO:0000313" key="3">
    <source>
        <dbReference type="EMBL" id="RUT68544.1"/>
    </source>
</evidence>
<protein>
    <submittedName>
        <fullName evidence="3">Uncharacterized protein</fullName>
    </submittedName>
</protein>
<comment type="caution">
    <text evidence="3">The sequence shown here is derived from an EMBL/GenBank/DDBJ whole genome shotgun (WGS) entry which is preliminary data.</text>
</comment>
<feature type="compositionally biased region" description="Polar residues" evidence="1">
    <location>
        <begin position="91"/>
        <end position="104"/>
    </location>
</feature>
<evidence type="ECO:0000256" key="2">
    <source>
        <dbReference type="SAM" id="Phobius"/>
    </source>
</evidence>
<keyword evidence="2" id="KW-1133">Transmembrane helix</keyword>
<evidence type="ECO:0000313" key="4">
    <source>
        <dbReference type="Proteomes" id="UP000288102"/>
    </source>
</evidence>
<dbReference type="Proteomes" id="UP000288102">
    <property type="component" value="Unassembled WGS sequence"/>
</dbReference>
<reference evidence="4" key="1">
    <citation type="journal article" date="2019" name="Syst. Appl. Microbiol.">
        <title>Flavobacterium circumlabens sp. nov. and Flavobacterium cupreum sp. nov., two psychrotrophic species isolated from Antarctic environmental samples.</title>
        <authorList>
            <person name="Kralova S."/>
            <person name="Busse H.-J."/>
            <person name="Svec P."/>
            <person name="Maslanova I."/>
            <person name="Stankova E."/>
            <person name="Bartak M."/>
            <person name="Sedlacek I."/>
        </authorList>
    </citation>
    <scope>NUCLEOTIDE SEQUENCE [LARGE SCALE GENOMIC DNA]</scope>
    <source>
        <strain evidence="4">CCM 8825</strain>
    </source>
</reference>
<feature type="transmembrane region" description="Helical" evidence="2">
    <location>
        <begin position="16"/>
        <end position="39"/>
    </location>
</feature>
<dbReference type="EMBL" id="QWDM01000016">
    <property type="protein sequence ID" value="RUT68544.1"/>
    <property type="molecule type" value="Genomic_DNA"/>
</dbReference>
<accession>A0A434A2J7</accession>
<dbReference type="RefSeq" id="WP_127340210.1">
    <property type="nucleotide sequence ID" value="NZ_QWDM01000016.1"/>
</dbReference>